<dbReference type="Pfam" id="PF13584">
    <property type="entry name" value="BatD"/>
    <property type="match status" value="2"/>
</dbReference>
<sequence length="598" mass="65102">MKKTKSRGLVVALTLVLLGLPLSAGELSIKATVDKTTVSLDDTVSYTVTLSGGNEDVPAPSLPKFVNLSLVSNYRSSNISIINGQASVSSSVTYILKPQAVGAASIGAASLVFNGKTYWADPIEVKVTPATGVSRSRRSLPPTGLGVDPWEEVFDKFFKEPVFVKPDPVKDPIKVKMSVSTNAPYVNQLVLLTFTFYRRVNLLEAPIYMPPSTTGFWAVNLPVSSEQRRETIDGVTYLAQDFRTAIFPISSGRQVIKEGSLRARLGAGAPDLFKTKPVALLVKPLPEAGKPVDFGGSVGRYQLSVASNVKEVERGKPFTITAKVFGEGNIQSVAEPVLASGDGYKRLSSSSTEKVVPGNALVSGSKTFEIAILPLKEGKLTLPPLTFSYFDPNQAKYVALKSQPITINVLHSDAPLPKDLAAAEKSGPEGSVKIDFNWKTPLKKIIRTFLAPLLQLIFWSMTILLVSAVFWRRLQQLRGADPIKLRQSRALRVARDRLKKGERLLKAQKLKEGVNELHESVSHYLGDKYNFSATGATTDEIKVLLAGKGIATEEQKKIESFLAECDLIRFTPATLDITKMEELLELAKEMILTVESAP</sequence>
<accession>A0A1F4T7B0</accession>
<evidence type="ECO:0000256" key="1">
    <source>
        <dbReference type="SAM" id="Phobius"/>
    </source>
</evidence>
<feature type="transmembrane region" description="Helical" evidence="1">
    <location>
        <begin position="449"/>
        <end position="471"/>
    </location>
</feature>
<dbReference type="PANTHER" id="PTHR40940:SF2">
    <property type="entry name" value="BATD"/>
    <property type="match status" value="1"/>
</dbReference>
<feature type="signal peptide" evidence="2">
    <location>
        <begin position="1"/>
        <end position="24"/>
    </location>
</feature>
<dbReference type="Proteomes" id="UP000178602">
    <property type="component" value="Unassembled WGS sequence"/>
</dbReference>
<keyword evidence="1" id="KW-0812">Transmembrane</keyword>
<dbReference type="AlphaFoldDB" id="A0A1F4T7B0"/>
<gene>
    <name evidence="3" type="ORF">A3K49_06925</name>
</gene>
<protein>
    <recommendedName>
        <fullName evidence="5">Protein BatD</fullName>
    </recommendedName>
</protein>
<evidence type="ECO:0000313" key="4">
    <source>
        <dbReference type="Proteomes" id="UP000178602"/>
    </source>
</evidence>
<keyword evidence="2" id="KW-0732">Signal</keyword>
<evidence type="ECO:0008006" key="5">
    <source>
        <dbReference type="Google" id="ProtNLM"/>
    </source>
</evidence>
<name>A0A1F4T7B0_UNCSA</name>
<dbReference type="EMBL" id="MEUG01000001">
    <property type="protein sequence ID" value="OGC28671.1"/>
    <property type="molecule type" value="Genomic_DNA"/>
</dbReference>
<evidence type="ECO:0000256" key="2">
    <source>
        <dbReference type="SAM" id="SignalP"/>
    </source>
</evidence>
<keyword evidence="1" id="KW-1133">Transmembrane helix</keyword>
<reference evidence="3 4" key="1">
    <citation type="journal article" date="2016" name="Nat. Commun.">
        <title>Thousands of microbial genomes shed light on interconnected biogeochemical processes in an aquifer system.</title>
        <authorList>
            <person name="Anantharaman K."/>
            <person name="Brown C.T."/>
            <person name="Hug L.A."/>
            <person name="Sharon I."/>
            <person name="Castelle C.J."/>
            <person name="Probst A.J."/>
            <person name="Thomas B.C."/>
            <person name="Singh A."/>
            <person name="Wilkins M.J."/>
            <person name="Karaoz U."/>
            <person name="Brodie E.L."/>
            <person name="Williams K.H."/>
            <person name="Hubbard S.S."/>
            <person name="Banfield J.F."/>
        </authorList>
    </citation>
    <scope>NUCLEOTIDE SEQUENCE [LARGE SCALE GENOMIC DNA]</scope>
</reference>
<evidence type="ECO:0000313" key="3">
    <source>
        <dbReference type="EMBL" id="OGC28671.1"/>
    </source>
</evidence>
<dbReference type="PANTHER" id="PTHR40940">
    <property type="entry name" value="PROTEIN BATD-RELATED"/>
    <property type="match status" value="1"/>
</dbReference>
<keyword evidence="1" id="KW-0472">Membrane</keyword>
<dbReference type="InterPro" id="IPR025738">
    <property type="entry name" value="BatD"/>
</dbReference>
<feature type="chain" id="PRO_5009514533" description="Protein BatD" evidence="2">
    <location>
        <begin position="25"/>
        <end position="598"/>
    </location>
</feature>
<proteinExistence type="predicted"/>
<comment type="caution">
    <text evidence="3">The sequence shown here is derived from an EMBL/GenBank/DDBJ whole genome shotgun (WGS) entry which is preliminary data.</text>
</comment>
<organism evidence="3 4">
    <name type="scientific">candidate division WOR-1 bacterium RIFOXYC12_FULL_54_18</name>
    <dbReference type="NCBI Taxonomy" id="1802584"/>
    <lineage>
        <taxon>Bacteria</taxon>
        <taxon>Bacillati</taxon>
        <taxon>Saganbacteria</taxon>
    </lineage>
</organism>